<reference evidence="1 2" key="1">
    <citation type="submission" date="2020-08" db="EMBL/GenBank/DDBJ databases">
        <title>Lysobacter sp. II4 sp. nov., isolated from soil.</title>
        <authorList>
            <person name="Woo C.Y."/>
            <person name="Kim J."/>
        </authorList>
    </citation>
    <scope>NUCLEOTIDE SEQUENCE [LARGE SCALE GENOMIC DNA]</scope>
    <source>
        <strain evidence="1 2">II4</strain>
    </source>
</reference>
<keyword evidence="2" id="KW-1185">Reference proteome</keyword>
<dbReference type="AlphaFoldDB" id="A0A7H0FWV9"/>
<accession>A0A7H0FWV9</accession>
<dbReference type="Proteomes" id="UP000516018">
    <property type="component" value="Chromosome"/>
</dbReference>
<sequence>MKDQIAIFRFTLSTHQSIGPAQLHALWARACETPHVSVGRARGASPDRPTYSLYASQRLENLPQVERRLRLLLEECKLRASLIPLHVT</sequence>
<evidence type="ECO:0000313" key="2">
    <source>
        <dbReference type="Proteomes" id="UP000516018"/>
    </source>
</evidence>
<dbReference type="RefSeq" id="WP_187711966.1">
    <property type="nucleotide sequence ID" value="NZ_CP060820.1"/>
</dbReference>
<gene>
    <name evidence="1" type="ORF">H8B22_13820</name>
</gene>
<name>A0A7H0FWV9_9GAMM</name>
<proteinExistence type="predicted"/>
<dbReference type="EMBL" id="CP060820">
    <property type="protein sequence ID" value="QNP40525.1"/>
    <property type="molecule type" value="Genomic_DNA"/>
</dbReference>
<organism evidence="1 2">
    <name type="scientific">Agrilutibacter terrestris</name>
    <dbReference type="NCBI Taxonomy" id="2865112"/>
    <lineage>
        <taxon>Bacteria</taxon>
        <taxon>Pseudomonadati</taxon>
        <taxon>Pseudomonadota</taxon>
        <taxon>Gammaproteobacteria</taxon>
        <taxon>Lysobacterales</taxon>
        <taxon>Lysobacteraceae</taxon>
        <taxon>Agrilutibacter</taxon>
    </lineage>
</organism>
<protein>
    <submittedName>
        <fullName evidence="1">Uncharacterized protein</fullName>
    </submittedName>
</protein>
<evidence type="ECO:0000313" key="1">
    <source>
        <dbReference type="EMBL" id="QNP40525.1"/>
    </source>
</evidence>
<dbReference type="KEGG" id="lsx:H8B22_13820"/>